<dbReference type="Gene3D" id="1.10.30.50">
    <property type="match status" value="1"/>
</dbReference>
<dbReference type="Gene3D" id="3.40.50.300">
    <property type="entry name" value="P-loop containing nucleotide triphosphate hydrolases"/>
    <property type="match status" value="1"/>
</dbReference>
<dbReference type="InterPro" id="IPR000330">
    <property type="entry name" value="SNF2_N"/>
</dbReference>
<dbReference type="CDD" id="cd00085">
    <property type="entry name" value="HNHc"/>
    <property type="match status" value="1"/>
</dbReference>
<evidence type="ECO:0000256" key="1">
    <source>
        <dbReference type="ARBA" id="ARBA00022801"/>
    </source>
</evidence>
<feature type="compositionally biased region" description="Polar residues" evidence="2">
    <location>
        <begin position="1231"/>
        <end position="1240"/>
    </location>
</feature>
<dbReference type="Gene3D" id="3.40.50.10810">
    <property type="entry name" value="Tandem AAA-ATPase domain"/>
    <property type="match status" value="1"/>
</dbReference>
<dbReference type="GO" id="GO:0031297">
    <property type="term" value="P:replication fork processing"/>
    <property type="evidence" value="ECO:0007669"/>
    <property type="project" value="TreeGrafter"/>
</dbReference>
<evidence type="ECO:0000256" key="2">
    <source>
        <dbReference type="SAM" id="MobiDB-lite"/>
    </source>
</evidence>
<dbReference type="GO" id="GO:0008270">
    <property type="term" value="F:zinc ion binding"/>
    <property type="evidence" value="ECO:0007669"/>
    <property type="project" value="InterPro"/>
</dbReference>
<protein>
    <submittedName>
        <fullName evidence="5">SNF2 super family</fullName>
    </submittedName>
</protein>
<keyword evidence="6" id="KW-1185">Reference proteome</keyword>
<dbReference type="PROSITE" id="PS51194">
    <property type="entry name" value="HELICASE_CTER"/>
    <property type="match status" value="1"/>
</dbReference>
<dbReference type="eggNOG" id="KOG1000">
    <property type="taxonomic scope" value="Eukaryota"/>
</dbReference>
<evidence type="ECO:0000259" key="3">
    <source>
        <dbReference type="PROSITE" id="PS51192"/>
    </source>
</evidence>
<dbReference type="GO" id="GO:0004520">
    <property type="term" value="F:DNA endonuclease activity"/>
    <property type="evidence" value="ECO:0007669"/>
    <property type="project" value="TreeGrafter"/>
</dbReference>
<dbReference type="GO" id="GO:0003676">
    <property type="term" value="F:nucleic acid binding"/>
    <property type="evidence" value="ECO:0007669"/>
    <property type="project" value="InterPro"/>
</dbReference>
<dbReference type="PANTHER" id="PTHR45766:SF5">
    <property type="entry name" value="SNF2 DOMAIN-CONTAINING PROTEIN _ HELICASE DOMAIN-CONTAINING PROTEIN _ HNH ENDONUCLEASE DOMAIN-CONTAINING PROTEIN"/>
    <property type="match status" value="1"/>
</dbReference>
<evidence type="ECO:0000313" key="6">
    <source>
        <dbReference type="Proteomes" id="UP000198341"/>
    </source>
</evidence>
<feature type="domain" description="Helicase ATP-binding" evidence="3">
    <location>
        <begin position="201"/>
        <end position="383"/>
    </location>
</feature>
<dbReference type="STRING" id="41875.K8EK09"/>
<dbReference type="RefSeq" id="XP_007510212.1">
    <property type="nucleotide sequence ID" value="XM_007510150.1"/>
</dbReference>
<feature type="domain" description="Helicase C-terminal" evidence="4">
    <location>
        <begin position="539"/>
        <end position="724"/>
    </location>
</feature>
<dbReference type="KEGG" id="bpg:Bathy11g03240"/>
<sequence length="1344" mass="153119">MTLSAMQNEQQQQGQQQCVLPASSVPPSAVPSFRQPQSSFQHEQQQQQHVMKKLFSDPIVQLEFISDEDVILTCTSEPRVPSIVKALQSAKPFLPFQFVPKTSTNNDRNCAFWMFPREVAGKVQSVLYEKNVLPPREKSCNRGEIPATTLKVFGRTTTGEGKEHHHPGYEDELARNFEVGLNRIPKETLEKMYKFQIEGVKYGLSRGGRVMIADQMGVGKTLQAIALMCCYEVKEGPVLIVAPASMRTVWANELERWIPDIGPEDVVVVEGSTAKWDLEALGEAYKKNEREGREYKGKRKIAVSSYHMLSNLRTSFLNINWGTIICDESHVLSTSVYGSEAAYTAIATQLLKTRSRRAILCTGTPSLVKPFDIFNQLDSLRPNMFGTKQEFGVNYCRLVLAQASRSGNKFWKSLGGRRLNELHTLLKHAVMIRRLKCEVMDQLPPKRRQVIYLDISSEFTHWMKEHAKKFALLRKQLGVGEGGDDEREHRYVVSDEDDEDEEPIVVSQRNTFEEIDEEKDDLNIVTDTDGEAQAIGKLKVKKAVKFLEESILIDKSQQVVVFGHHHSVLDEIYAGLQKVLSPEEIVCVDGRTDAVERRERVDKFYGGKSQGFEEDGKTPSPAKVRVAVFGITLAVGIDLSSASTVCFVELPQKPADLLQAEDRAWRRERNGKNSKTCVNIYYCIAKAEGCAFDTDRWQRLGRKIEQNTMMTDGSDDRDGRENLDCDEHGSQVMLEAPQVLFSETEQQQQHEHLETEATQVCGLTQTQTHPTPHESGIKSLVKRKRSLETKIRKKSFFTEPERVPIWFVVSEHTDRVHLHDMRLLPNETRLNCSVKQVDVFVAWDKLTKFLERYRRGQEEDEVRDVTCKTMSPALREKTRELLRNFVLPDALIDDCDALNCCKFFIEEWNCLLSRDKNIVIQSRTPVQCGGVAQLLRDLTIKKEEESTLIKTKKQKSTTRHGTGIKLGTLPKDAVSRTVLVRKSNFGFEAREQFIILHSGDEESTMQLQVLCDCCCKPYAFNDDVKLKKKKMVLADGSNSQQQEQHPLSLHDLFCSKDCFEYHVQSRSGKTLRMAVFERDRGVCEKCKLDCHALVSRIKCLKPHQRLPIIESLAPQFTRAQKDKLARDAYEGSAWEADHILAVKDGGGECTVDNMRTLCRRCHAQNTKEQHKRWAWENKAKKDKNQRTLLEVLANRIVKGDGTSGRRLTSIKDDDDNNDVKINTKKSRAKDTPSNSASSFPISEDSEEDDPVSKSFRKNHLSAIRDIDNLVSNCEKDDFNVQLDDDTDVDDIVLPLASSQEEDEDEFENAAPWRKRRRHAKDDDPLRLRILKQLEDTQEDSPSAW</sequence>
<keyword evidence="1" id="KW-0378">Hydrolase</keyword>
<dbReference type="InterPro" id="IPR038718">
    <property type="entry name" value="SNF2-like_sf"/>
</dbReference>
<evidence type="ECO:0000313" key="5">
    <source>
        <dbReference type="EMBL" id="CCO18557.1"/>
    </source>
</evidence>
<organism evidence="5 6">
    <name type="scientific">Bathycoccus prasinos</name>
    <dbReference type="NCBI Taxonomy" id="41875"/>
    <lineage>
        <taxon>Eukaryota</taxon>
        <taxon>Viridiplantae</taxon>
        <taxon>Chlorophyta</taxon>
        <taxon>Mamiellophyceae</taxon>
        <taxon>Mamiellales</taxon>
        <taxon>Bathycoccaceae</taxon>
        <taxon>Bathycoccus</taxon>
    </lineage>
</organism>
<dbReference type="GeneID" id="19013003"/>
<dbReference type="InterPro" id="IPR001650">
    <property type="entry name" value="Helicase_C-like"/>
</dbReference>
<feature type="region of interest" description="Disordered" evidence="2">
    <location>
        <begin position="1"/>
        <end position="47"/>
    </location>
</feature>
<dbReference type="GO" id="GO:0006281">
    <property type="term" value="P:DNA repair"/>
    <property type="evidence" value="ECO:0007669"/>
    <property type="project" value="TreeGrafter"/>
</dbReference>
<dbReference type="InterPro" id="IPR002711">
    <property type="entry name" value="HNH"/>
</dbReference>
<evidence type="ECO:0000259" key="4">
    <source>
        <dbReference type="PROSITE" id="PS51194"/>
    </source>
</evidence>
<reference evidence="5 6" key="1">
    <citation type="submission" date="2011-10" db="EMBL/GenBank/DDBJ databases">
        <authorList>
            <person name="Genoscope - CEA"/>
        </authorList>
    </citation>
    <scope>NUCLEOTIDE SEQUENCE [LARGE SCALE GENOMIC DNA]</scope>
    <source>
        <strain evidence="5 6">RCC 1105</strain>
    </source>
</reference>
<dbReference type="GO" id="GO:0016787">
    <property type="term" value="F:hydrolase activity"/>
    <property type="evidence" value="ECO:0007669"/>
    <property type="project" value="UniProtKB-KW"/>
</dbReference>
<dbReference type="Pfam" id="PF01844">
    <property type="entry name" value="HNH"/>
    <property type="match status" value="1"/>
</dbReference>
<dbReference type="OrthoDB" id="2801544at2759"/>
<dbReference type="PANTHER" id="PTHR45766">
    <property type="entry name" value="DNA ANNEALING HELICASE AND ENDONUCLEASE ZRANB3 FAMILY MEMBER"/>
    <property type="match status" value="1"/>
</dbReference>
<dbReference type="SMART" id="SM00507">
    <property type="entry name" value="HNHc"/>
    <property type="match status" value="1"/>
</dbReference>
<feature type="region of interest" description="Disordered" evidence="2">
    <location>
        <begin position="1203"/>
        <end position="1253"/>
    </location>
</feature>
<dbReference type="Pfam" id="PF00176">
    <property type="entry name" value="SNF2-rel_dom"/>
    <property type="match status" value="1"/>
</dbReference>
<dbReference type="SMART" id="SM00487">
    <property type="entry name" value="DEXDc"/>
    <property type="match status" value="1"/>
</dbReference>
<dbReference type="SUPFAM" id="SSF52540">
    <property type="entry name" value="P-loop containing nucleoside triphosphate hydrolases"/>
    <property type="match status" value="2"/>
</dbReference>
<dbReference type="InterPro" id="IPR003615">
    <property type="entry name" value="HNH_nuc"/>
</dbReference>
<dbReference type="EMBL" id="FO082268">
    <property type="protein sequence ID" value="CCO18557.1"/>
    <property type="molecule type" value="Genomic_DNA"/>
</dbReference>
<dbReference type="GO" id="GO:0005524">
    <property type="term" value="F:ATP binding"/>
    <property type="evidence" value="ECO:0007669"/>
    <property type="project" value="InterPro"/>
</dbReference>
<gene>
    <name evidence="5" type="ordered locus">Bathy11g03240</name>
</gene>
<dbReference type="InterPro" id="IPR027417">
    <property type="entry name" value="P-loop_NTPase"/>
</dbReference>
<proteinExistence type="predicted"/>
<dbReference type="InterPro" id="IPR049730">
    <property type="entry name" value="SNF2/RAD54-like_C"/>
</dbReference>
<feature type="compositionally biased region" description="Low complexity" evidence="2">
    <location>
        <begin position="7"/>
        <end position="47"/>
    </location>
</feature>
<accession>K8EK09</accession>
<dbReference type="CDD" id="cd18793">
    <property type="entry name" value="SF2_C_SNF"/>
    <property type="match status" value="1"/>
</dbReference>
<name>K8EK09_9CHLO</name>
<dbReference type="PROSITE" id="PS51192">
    <property type="entry name" value="HELICASE_ATP_BIND_1"/>
    <property type="match status" value="1"/>
</dbReference>
<dbReference type="InterPro" id="IPR014001">
    <property type="entry name" value="Helicase_ATP-bd"/>
</dbReference>
<feature type="region of interest" description="Disordered" evidence="2">
    <location>
        <begin position="1295"/>
        <end position="1319"/>
    </location>
</feature>
<dbReference type="GO" id="GO:0043596">
    <property type="term" value="C:nuclear replication fork"/>
    <property type="evidence" value="ECO:0007669"/>
    <property type="project" value="TreeGrafter"/>
</dbReference>
<dbReference type="SMART" id="SM00490">
    <property type="entry name" value="HELICc"/>
    <property type="match status" value="1"/>
</dbReference>
<dbReference type="Proteomes" id="UP000198341">
    <property type="component" value="Chromosome 11"/>
</dbReference>
<dbReference type="Pfam" id="PF00271">
    <property type="entry name" value="Helicase_C"/>
    <property type="match status" value="1"/>
</dbReference>